<feature type="domain" description="HTH gntR-type" evidence="4">
    <location>
        <begin position="10"/>
        <end position="77"/>
    </location>
</feature>
<dbReference type="RefSeq" id="WP_179432637.1">
    <property type="nucleotide sequence ID" value="NZ_BAABLC010000001.1"/>
</dbReference>
<proteinExistence type="predicted"/>
<keyword evidence="2 5" id="KW-0238">DNA-binding</keyword>
<dbReference type="SMART" id="SM00345">
    <property type="entry name" value="HTH_GNTR"/>
    <property type="match status" value="1"/>
</dbReference>
<dbReference type="Pfam" id="PF00392">
    <property type="entry name" value="GntR"/>
    <property type="match status" value="1"/>
</dbReference>
<dbReference type="Gene3D" id="1.20.120.530">
    <property type="entry name" value="GntR ligand-binding domain-like"/>
    <property type="match status" value="1"/>
</dbReference>
<keyword evidence="6" id="KW-1185">Reference proteome</keyword>
<dbReference type="SUPFAM" id="SSF46785">
    <property type="entry name" value="Winged helix' DNA-binding domain"/>
    <property type="match status" value="1"/>
</dbReference>
<dbReference type="InterPro" id="IPR036388">
    <property type="entry name" value="WH-like_DNA-bd_sf"/>
</dbReference>
<dbReference type="GO" id="GO:0003700">
    <property type="term" value="F:DNA-binding transcription factor activity"/>
    <property type="evidence" value="ECO:0007669"/>
    <property type="project" value="InterPro"/>
</dbReference>
<sequence>MLEPIAHDAPSLSDTVFERIREAILTRKLLPGSRVVESTIAKQFSVSKTPVREAFLKLAQIGLIEQDARESRVVSASRKSIEDSFRVRIALEEEVMSSLAHLEDVELDSLLDLSQLSDEAHLRDDSIGRYHDARLFHLNLAQLTGNPFLSTAVANFYDLTWILRHRDSRHSEQSVGNAVQHKQIAHSLATGDIHLARTQMVDHLNQVLQAALDDMIEDIPRG</sequence>
<dbReference type="PROSITE" id="PS50949">
    <property type="entry name" value="HTH_GNTR"/>
    <property type="match status" value="1"/>
</dbReference>
<dbReference type="PANTHER" id="PTHR43537">
    <property type="entry name" value="TRANSCRIPTIONAL REGULATOR, GNTR FAMILY"/>
    <property type="match status" value="1"/>
</dbReference>
<organism evidence="5 6">
    <name type="scientific">Microbacterium pseudoresistens</name>
    <dbReference type="NCBI Taxonomy" id="640634"/>
    <lineage>
        <taxon>Bacteria</taxon>
        <taxon>Bacillati</taxon>
        <taxon>Actinomycetota</taxon>
        <taxon>Actinomycetes</taxon>
        <taxon>Micrococcales</taxon>
        <taxon>Microbacteriaceae</taxon>
        <taxon>Microbacterium</taxon>
    </lineage>
</organism>
<protein>
    <submittedName>
        <fullName evidence="5">DNA-binding GntR family transcriptional regulator</fullName>
    </submittedName>
</protein>
<comment type="caution">
    <text evidence="5">The sequence shown here is derived from an EMBL/GenBank/DDBJ whole genome shotgun (WGS) entry which is preliminary data.</text>
</comment>
<dbReference type="InterPro" id="IPR036390">
    <property type="entry name" value="WH_DNA-bd_sf"/>
</dbReference>
<evidence type="ECO:0000256" key="2">
    <source>
        <dbReference type="ARBA" id="ARBA00023125"/>
    </source>
</evidence>
<dbReference type="SUPFAM" id="SSF48008">
    <property type="entry name" value="GntR ligand-binding domain-like"/>
    <property type="match status" value="1"/>
</dbReference>
<dbReference type="InterPro" id="IPR008920">
    <property type="entry name" value="TF_FadR/GntR_C"/>
</dbReference>
<keyword evidence="3" id="KW-0804">Transcription</keyword>
<dbReference type="Gene3D" id="1.10.10.10">
    <property type="entry name" value="Winged helix-like DNA-binding domain superfamily/Winged helix DNA-binding domain"/>
    <property type="match status" value="1"/>
</dbReference>
<evidence type="ECO:0000256" key="1">
    <source>
        <dbReference type="ARBA" id="ARBA00023015"/>
    </source>
</evidence>
<evidence type="ECO:0000259" key="4">
    <source>
        <dbReference type="PROSITE" id="PS50949"/>
    </source>
</evidence>
<dbReference type="SMART" id="SM00895">
    <property type="entry name" value="FCD"/>
    <property type="match status" value="1"/>
</dbReference>
<reference evidence="5 6" key="1">
    <citation type="submission" date="2020-07" db="EMBL/GenBank/DDBJ databases">
        <title>Sequencing the genomes of 1000 actinobacteria strains.</title>
        <authorList>
            <person name="Klenk H.-P."/>
        </authorList>
    </citation>
    <scope>NUCLEOTIDE SEQUENCE [LARGE SCALE GENOMIC DNA]</scope>
    <source>
        <strain evidence="5 6">DSM 22185</strain>
    </source>
</reference>
<dbReference type="PANTHER" id="PTHR43537:SF52">
    <property type="entry name" value="FATTY ACID METABOLISM REGULATOR PROTEIN"/>
    <property type="match status" value="1"/>
</dbReference>
<evidence type="ECO:0000313" key="5">
    <source>
        <dbReference type="EMBL" id="NYD54373.1"/>
    </source>
</evidence>
<keyword evidence="1" id="KW-0805">Transcription regulation</keyword>
<evidence type="ECO:0000256" key="3">
    <source>
        <dbReference type="ARBA" id="ARBA00023163"/>
    </source>
</evidence>
<dbReference type="EMBL" id="JACCBH010000001">
    <property type="protein sequence ID" value="NYD54373.1"/>
    <property type="molecule type" value="Genomic_DNA"/>
</dbReference>
<accession>A0A7Y9EUU5</accession>
<dbReference type="Pfam" id="PF07729">
    <property type="entry name" value="FCD"/>
    <property type="match status" value="1"/>
</dbReference>
<dbReference type="InterPro" id="IPR000524">
    <property type="entry name" value="Tscrpt_reg_HTH_GntR"/>
</dbReference>
<name>A0A7Y9EUU5_9MICO</name>
<dbReference type="GO" id="GO:0003677">
    <property type="term" value="F:DNA binding"/>
    <property type="evidence" value="ECO:0007669"/>
    <property type="project" value="UniProtKB-KW"/>
</dbReference>
<dbReference type="InterPro" id="IPR011711">
    <property type="entry name" value="GntR_C"/>
</dbReference>
<evidence type="ECO:0000313" key="6">
    <source>
        <dbReference type="Proteomes" id="UP000552045"/>
    </source>
</evidence>
<gene>
    <name evidence="5" type="ORF">BKA02_001428</name>
</gene>
<dbReference type="Proteomes" id="UP000552045">
    <property type="component" value="Unassembled WGS sequence"/>
</dbReference>
<dbReference type="AlphaFoldDB" id="A0A7Y9EUU5"/>